<dbReference type="GO" id="GO:0098719">
    <property type="term" value="P:sodium ion import across plasma membrane"/>
    <property type="evidence" value="ECO:0007669"/>
    <property type="project" value="TreeGrafter"/>
</dbReference>
<feature type="transmembrane region" description="Helical" evidence="10">
    <location>
        <begin position="12"/>
        <end position="29"/>
    </location>
</feature>
<keyword evidence="2" id="KW-0813">Transport</keyword>
<feature type="non-terminal residue" evidence="12">
    <location>
        <position position="368"/>
    </location>
</feature>
<feature type="non-terminal residue" evidence="12">
    <location>
        <position position="1"/>
    </location>
</feature>
<keyword evidence="13" id="KW-1185">Reference proteome</keyword>
<feature type="transmembrane region" description="Helical" evidence="10">
    <location>
        <begin position="283"/>
        <end position="301"/>
    </location>
</feature>
<sequence length="368" mass="40212">CILNFSLNKLPYTAVMFFIGTVMGIGAELLDDSEDQLNESIRLWIPIDSEVLLLVFLPGLIFKDSLGQNVHLFQKSIVQLLIFAFPLVLAGTVLTALIAYYIFPYGWSFNLAMTFGSILSATDPVAVAALLEEVGAPPRLKVHIAGESLLNDGAAIVFFSIFVARYLFELGIEGVGEDVDWGRGVAMFCQKAIGGVCIGIFFGLGLLTILFLLKRRFNREENVVEVTATIAIAYIGYYVADAVWATSGVIATVTLGLMIKFLGRAMFNDAKLLEDFWTLVEHLLNTILFTLGGTVWAVIANGGKEKLFTGRDWGYLVLLYIFLTVIRAFLFASVYPLTSRIGLKGSPQETIFSIYGGLRGAVGLALAL</sequence>
<protein>
    <recommendedName>
        <fullName evidence="11">Cation/H+ exchanger transmembrane domain-containing protein</fullName>
    </recommendedName>
</protein>
<dbReference type="GO" id="GO:0005886">
    <property type="term" value="C:plasma membrane"/>
    <property type="evidence" value="ECO:0007669"/>
    <property type="project" value="UniProtKB-SubCell"/>
</dbReference>
<evidence type="ECO:0000256" key="10">
    <source>
        <dbReference type="SAM" id="Phobius"/>
    </source>
</evidence>
<dbReference type="AlphaFoldDB" id="B5Y4P1"/>
<proteinExistence type="predicted"/>
<evidence type="ECO:0000256" key="3">
    <source>
        <dbReference type="ARBA" id="ARBA00022475"/>
    </source>
</evidence>
<feature type="transmembrane region" description="Helical" evidence="10">
    <location>
        <begin position="80"/>
        <end position="103"/>
    </location>
</feature>
<feature type="domain" description="Cation/H+ exchanger transmembrane" evidence="11">
    <location>
        <begin position="5"/>
        <end position="367"/>
    </location>
</feature>
<dbReference type="KEGG" id="pti:PHATR_10409"/>
<dbReference type="OrthoDB" id="441412at2759"/>
<feature type="transmembrane region" description="Helical" evidence="10">
    <location>
        <begin position="41"/>
        <end position="60"/>
    </location>
</feature>
<dbReference type="Proteomes" id="UP000000759">
    <property type="component" value="Chromosome 3"/>
</dbReference>
<dbReference type="GO" id="GO:0015385">
    <property type="term" value="F:sodium:proton antiporter activity"/>
    <property type="evidence" value="ECO:0007669"/>
    <property type="project" value="InterPro"/>
</dbReference>
<dbReference type="EMBL" id="CP001142">
    <property type="protein sequence ID" value="ACI65515.1"/>
    <property type="molecule type" value="Genomic_DNA"/>
</dbReference>
<evidence type="ECO:0000256" key="6">
    <source>
        <dbReference type="ARBA" id="ARBA00023053"/>
    </source>
</evidence>
<dbReference type="GO" id="GO:0015386">
    <property type="term" value="F:potassium:proton antiporter activity"/>
    <property type="evidence" value="ECO:0007669"/>
    <property type="project" value="TreeGrafter"/>
</dbReference>
<reference evidence="13" key="2">
    <citation type="submission" date="2008-08" db="EMBL/GenBank/DDBJ databases">
        <authorList>
            <consortium name="Diatom Consortium"/>
            <person name="Grigoriev I."/>
            <person name="Grimwood J."/>
            <person name="Kuo A."/>
            <person name="Otillar R.P."/>
            <person name="Salamov A."/>
            <person name="Detter J.C."/>
            <person name="Lindquist E."/>
            <person name="Shapiro H."/>
            <person name="Lucas S."/>
            <person name="Glavina del Rio T."/>
            <person name="Pitluck S."/>
            <person name="Rokhsar D."/>
            <person name="Bowler C."/>
        </authorList>
    </citation>
    <scope>GENOME REANNOTATION</scope>
    <source>
        <strain evidence="13">CCAP 1055/1</strain>
    </source>
</reference>
<evidence type="ECO:0000256" key="1">
    <source>
        <dbReference type="ARBA" id="ARBA00004651"/>
    </source>
</evidence>
<evidence type="ECO:0000256" key="5">
    <source>
        <dbReference type="ARBA" id="ARBA00022989"/>
    </source>
</evidence>
<dbReference type="InterPro" id="IPR006153">
    <property type="entry name" value="Cation/H_exchanger_TM"/>
</dbReference>
<evidence type="ECO:0000256" key="2">
    <source>
        <dbReference type="ARBA" id="ARBA00022448"/>
    </source>
</evidence>
<accession>B5Y4P1</accession>
<gene>
    <name evidence="12" type="ORF">PHATR_10409</name>
</gene>
<feature type="transmembrane region" description="Helical" evidence="10">
    <location>
        <begin position="192"/>
        <end position="213"/>
    </location>
</feature>
<evidence type="ECO:0000256" key="7">
    <source>
        <dbReference type="ARBA" id="ARBA00023065"/>
    </source>
</evidence>
<evidence type="ECO:0000256" key="4">
    <source>
        <dbReference type="ARBA" id="ARBA00022692"/>
    </source>
</evidence>
<keyword evidence="7" id="KW-0406">Ion transport</keyword>
<keyword evidence="8 10" id="KW-0472">Membrane</keyword>
<dbReference type="Gene3D" id="6.10.140.1330">
    <property type="match status" value="1"/>
</dbReference>
<dbReference type="Pfam" id="PF00999">
    <property type="entry name" value="Na_H_Exchanger"/>
    <property type="match status" value="1"/>
</dbReference>
<feature type="transmembrane region" description="Helical" evidence="10">
    <location>
        <begin position="245"/>
        <end position="262"/>
    </location>
</feature>
<keyword evidence="9" id="KW-0739">Sodium transport</keyword>
<dbReference type="GeneID" id="7204345"/>
<reference evidence="12 13" key="1">
    <citation type="journal article" date="2008" name="Nature">
        <title>The Phaeodactylum genome reveals the evolutionary history of diatom genomes.</title>
        <authorList>
            <person name="Bowler C."/>
            <person name="Allen A.E."/>
            <person name="Badger J.H."/>
            <person name="Grimwood J."/>
            <person name="Jabbari K."/>
            <person name="Kuo A."/>
            <person name="Maheswari U."/>
            <person name="Martens C."/>
            <person name="Maumus F."/>
            <person name="Otillar R.P."/>
            <person name="Rayko E."/>
            <person name="Salamov A."/>
            <person name="Vandepoele K."/>
            <person name="Beszteri B."/>
            <person name="Gruber A."/>
            <person name="Heijde M."/>
            <person name="Katinka M."/>
            <person name="Mock T."/>
            <person name="Valentin K."/>
            <person name="Verret F."/>
            <person name="Berges J.A."/>
            <person name="Brownlee C."/>
            <person name="Cadoret J.P."/>
            <person name="Chiovitti A."/>
            <person name="Choi C.J."/>
            <person name="Coesel S."/>
            <person name="De Martino A."/>
            <person name="Detter J.C."/>
            <person name="Durkin C."/>
            <person name="Falciatore A."/>
            <person name="Fournet J."/>
            <person name="Haruta M."/>
            <person name="Huysman M.J."/>
            <person name="Jenkins B.D."/>
            <person name="Jiroutova K."/>
            <person name="Jorgensen R.E."/>
            <person name="Joubert Y."/>
            <person name="Kaplan A."/>
            <person name="Kroger N."/>
            <person name="Kroth P.G."/>
            <person name="La Roche J."/>
            <person name="Lindquist E."/>
            <person name="Lommer M."/>
            <person name="Martin-Jezequel V."/>
            <person name="Lopez P.J."/>
            <person name="Lucas S."/>
            <person name="Mangogna M."/>
            <person name="McGinnis K."/>
            <person name="Medlin L.K."/>
            <person name="Montsant A."/>
            <person name="Oudot-Le Secq M.P."/>
            <person name="Napoli C."/>
            <person name="Obornik M."/>
            <person name="Parker M.S."/>
            <person name="Petit J.L."/>
            <person name="Porcel B.M."/>
            <person name="Poulsen N."/>
            <person name="Robison M."/>
            <person name="Rychlewski L."/>
            <person name="Rynearson T.A."/>
            <person name="Schmutz J."/>
            <person name="Shapiro H."/>
            <person name="Siaut M."/>
            <person name="Stanley M."/>
            <person name="Sussman M.R."/>
            <person name="Taylor A.R."/>
            <person name="Vardi A."/>
            <person name="von Dassow P."/>
            <person name="Vyverman W."/>
            <person name="Willis A."/>
            <person name="Wyrwicz L.S."/>
            <person name="Rokhsar D.S."/>
            <person name="Weissenbach J."/>
            <person name="Armbrust E.V."/>
            <person name="Green B.R."/>
            <person name="Van de Peer Y."/>
            <person name="Grigoriev I.V."/>
        </authorList>
    </citation>
    <scope>NUCLEOTIDE SEQUENCE [LARGE SCALE GENOMIC DNA]</scope>
    <source>
        <strain evidence="12 13">CCAP 1055/1</strain>
    </source>
</reference>
<comment type="subcellular location">
    <subcellularLocation>
        <location evidence="1">Cell membrane</location>
        <topology evidence="1">Multi-pass membrane protein</topology>
    </subcellularLocation>
</comment>
<keyword evidence="5 10" id="KW-1133">Transmembrane helix</keyword>
<dbReference type="PANTHER" id="PTHR10110:SF86">
    <property type="entry name" value="SODIUM_HYDROGEN EXCHANGER 7"/>
    <property type="match status" value="1"/>
</dbReference>
<evidence type="ECO:0000259" key="11">
    <source>
        <dbReference type="Pfam" id="PF00999"/>
    </source>
</evidence>
<evidence type="ECO:0000313" key="13">
    <source>
        <dbReference type="Proteomes" id="UP000000759"/>
    </source>
</evidence>
<organism evidence="12 13">
    <name type="scientific">Phaeodactylum tricornutum (strain CCAP 1055/1)</name>
    <dbReference type="NCBI Taxonomy" id="556484"/>
    <lineage>
        <taxon>Eukaryota</taxon>
        <taxon>Sar</taxon>
        <taxon>Stramenopiles</taxon>
        <taxon>Ochrophyta</taxon>
        <taxon>Bacillariophyta</taxon>
        <taxon>Bacillariophyceae</taxon>
        <taxon>Bacillariophycidae</taxon>
        <taxon>Naviculales</taxon>
        <taxon>Phaeodactylaceae</taxon>
        <taxon>Phaeodactylum</taxon>
    </lineage>
</organism>
<dbReference type="HOGENOM" id="CLU_339957_0_0_1"/>
<dbReference type="GO" id="GO:0051453">
    <property type="term" value="P:regulation of intracellular pH"/>
    <property type="evidence" value="ECO:0007669"/>
    <property type="project" value="TreeGrafter"/>
</dbReference>
<name>B5Y4P1_PHATC</name>
<dbReference type="eggNOG" id="KOG1965">
    <property type="taxonomic scope" value="Eukaryota"/>
</dbReference>
<dbReference type="InterPro" id="IPR018422">
    <property type="entry name" value="Cation/H_exchanger_CPA1"/>
</dbReference>
<feature type="transmembrane region" description="Helical" evidence="10">
    <location>
        <begin position="313"/>
        <end position="335"/>
    </location>
</feature>
<keyword evidence="4 10" id="KW-0812">Transmembrane</keyword>
<evidence type="ECO:0000313" key="12">
    <source>
        <dbReference type="EMBL" id="ACI65515.1"/>
    </source>
</evidence>
<dbReference type="RefSeq" id="XP_002186045.1">
    <property type="nucleotide sequence ID" value="XM_002186009.1"/>
</dbReference>
<keyword evidence="6" id="KW-0915">Sodium</keyword>
<dbReference type="PANTHER" id="PTHR10110">
    <property type="entry name" value="SODIUM/HYDROGEN EXCHANGER"/>
    <property type="match status" value="1"/>
</dbReference>
<evidence type="ECO:0000256" key="8">
    <source>
        <dbReference type="ARBA" id="ARBA00023136"/>
    </source>
</evidence>
<dbReference type="PaxDb" id="2850-Phatr10409"/>
<keyword evidence="3" id="KW-1003">Cell membrane</keyword>
<dbReference type="InParanoid" id="B5Y4P1"/>
<evidence type="ECO:0000256" key="9">
    <source>
        <dbReference type="ARBA" id="ARBA00023201"/>
    </source>
</evidence>